<dbReference type="AlphaFoldDB" id="A0A0A8ZY31"/>
<reference evidence="1" key="1">
    <citation type="submission" date="2014-09" db="EMBL/GenBank/DDBJ databases">
        <authorList>
            <person name="Magalhaes I.L.F."/>
            <person name="Oliveira U."/>
            <person name="Santos F.R."/>
            <person name="Vidigal T.H.D.A."/>
            <person name="Brescovit A.D."/>
            <person name="Santos A.J."/>
        </authorList>
    </citation>
    <scope>NUCLEOTIDE SEQUENCE</scope>
    <source>
        <tissue evidence="1">Shoot tissue taken approximately 20 cm above the soil surface</tissue>
    </source>
</reference>
<protein>
    <submittedName>
        <fullName evidence="1">Uncharacterized protein</fullName>
    </submittedName>
</protein>
<accession>A0A0A8ZY31</accession>
<organism evidence="1">
    <name type="scientific">Arundo donax</name>
    <name type="common">Giant reed</name>
    <name type="synonym">Donax arundinaceus</name>
    <dbReference type="NCBI Taxonomy" id="35708"/>
    <lineage>
        <taxon>Eukaryota</taxon>
        <taxon>Viridiplantae</taxon>
        <taxon>Streptophyta</taxon>
        <taxon>Embryophyta</taxon>
        <taxon>Tracheophyta</taxon>
        <taxon>Spermatophyta</taxon>
        <taxon>Magnoliopsida</taxon>
        <taxon>Liliopsida</taxon>
        <taxon>Poales</taxon>
        <taxon>Poaceae</taxon>
        <taxon>PACMAD clade</taxon>
        <taxon>Arundinoideae</taxon>
        <taxon>Arundineae</taxon>
        <taxon>Arundo</taxon>
    </lineage>
</organism>
<evidence type="ECO:0000313" key="1">
    <source>
        <dbReference type="EMBL" id="JAD43751.1"/>
    </source>
</evidence>
<sequence>MYTPVHIVMLPSLNNTSTHGHH</sequence>
<reference evidence="1" key="2">
    <citation type="journal article" date="2015" name="Data Brief">
        <title>Shoot transcriptome of the giant reed, Arundo donax.</title>
        <authorList>
            <person name="Barrero R.A."/>
            <person name="Guerrero F.D."/>
            <person name="Moolhuijzen P."/>
            <person name="Goolsby J.A."/>
            <person name="Tidwell J."/>
            <person name="Bellgard S.E."/>
            <person name="Bellgard M.I."/>
        </authorList>
    </citation>
    <scope>NUCLEOTIDE SEQUENCE</scope>
    <source>
        <tissue evidence="1">Shoot tissue taken approximately 20 cm above the soil surface</tissue>
    </source>
</reference>
<name>A0A0A8ZY31_ARUDO</name>
<proteinExistence type="predicted"/>
<dbReference type="EMBL" id="GBRH01254144">
    <property type="protein sequence ID" value="JAD43751.1"/>
    <property type="molecule type" value="Transcribed_RNA"/>
</dbReference>